<protein>
    <submittedName>
        <fullName evidence="5">Bacteriophage head to tail connecting protein</fullName>
    </submittedName>
</protein>
<accession>A0A0G4QBY3</accession>
<comment type="subcellular location">
    <subcellularLocation>
        <location evidence="1">Virion</location>
    </subcellularLocation>
</comment>
<feature type="coiled-coil region" evidence="4">
    <location>
        <begin position="497"/>
        <end position="524"/>
    </location>
</feature>
<dbReference type="Proteomes" id="UP000183920">
    <property type="component" value="Unassembled WGS sequence"/>
</dbReference>
<evidence type="ECO:0000313" key="5">
    <source>
        <dbReference type="EMBL" id="CRL63064.1"/>
    </source>
</evidence>
<evidence type="ECO:0000256" key="2">
    <source>
        <dbReference type="ARBA" id="ARBA00022612"/>
    </source>
</evidence>
<evidence type="ECO:0000256" key="3">
    <source>
        <dbReference type="ARBA" id="ARBA00023219"/>
    </source>
</evidence>
<reference evidence="6" key="1">
    <citation type="submission" date="2015-06" db="EMBL/GenBank/DDBJ databases">
        <authorList>
            <person name="Urmite Genomes"/>
        </authorList>
    </citation>
    <scope>NUCLEOTIDE SEQUENCE [LARGE SCALE GENOMIC DNA]</scope>
    <source>
        <strain evidence="6">CSUR P1867</strain>
    </source>
</reference>
<dbReference type="AlphaFoldDB" id="A0A0G4QBY3"/>
<keyword evidence="2" id="KW-1188">Viral release from host cell</keyword>
<gene>
    <name evidence="5" type="ORF">BN1804_02314</name>
</gene>
<proteinExistence type="predicted"/>
<keyword evidence="3" id="KW-0231">Viral genome packaging</keyword>
<dbReference type="EMBL" id="CVRY01000004">
    <property type="protein sequence ID" value="CRL63064.1"/>
    <property type="molecule type" value="Genomic_DNA"/>
</dbReference>
<keyword evidence="4" id="KW-0175">Coiled coil</keyword>
<dbReference type="Pfam" id="PF12236">
    <property type="entry name" value="Head-tail_con"/>
    <property type="match status" value="1"/>
</dbReference>
<name>A0A0G4QBY3_9GAMM</name>
<evidence type="ECO:0000313" key="6">
    <source>
        <dbReference type="Proteomes" id="UP000183920"/>
    </source>
</evidence>
<sequence length="554" mass="61808">MSTPLKQQLLQQLNQLETERSSFEPHWRELSDFTRPRSTRFTASEVNRGDRRNSKIIDPTASLASSVLSSGMMSGITSPARPWFRLATPDPDLMDYGPVKLWLETTEQRMNEVFNRSNLYQSLPLMYGDLGTFGTAAMAVVEDSQRIIRTVHFPLGSYYIANSPSLSVDVCYRKFTMTVRQLVMEFGIDSVSDTVKSMWNSSQYSQWVEVVHAVYPNLERQTGKLEAKHKPFKSVYLEVAGDNEKVLRESGYDEFPIMAPRWEVNGEDVYGSSCPGMLALGGTKALQLMQKRKAQMIDKLTNPPLQVPASLKNQRVNTIPGGINYLDEANPTNKIQTIFDVQPVALKALLEDVQDTRQLIDTAYFVDLFRMMQMVNTRSMPIEAVVEMREEKLLQLGPVLQRLDSELLDKLINRTFSILVNKNLLPIAPDEMQGMDLKVEYISVMAQAQKAIGVGSIERFAGFVGNLAKVKPEALDKLNADDAIDNYASAIGVSPTIVATNEQVQAIRQQRQAQQQQIAQMQMAQSAIDGAKTLSDTNLDNDSALSAMAGGGAQ</sequence>
<dbReference type="RefSeq" id="WP_072064154.1">
    <property type="nucleotide sequence ID" value="NZ_CVRY01000004.1"/>
</dbReference>
<evidence type="ECO:0000256" key="4">
    <source>
        <dbReference type="SAM" id="Coils"/>
    </source>
</evidence>
<evidence type="ECO:0000256" key="1">
    <source>
        <dbReference type="ARBA" id="ARBA00004328"/>
    </source>
</evidence>
<dbReference type="InterPro" id="IPR020991">
    <property type="entry name" value="Connector_podovirus"/>
</dbReference>
<organism evidence="5 6">
    <name type="scientific">Proteus penneri</name>
    <dbReference type="NCBI Taxonomy" id="102862"/>
    <lineage>
        <taxon>Bacteria</taxon>
        <taxon>Pseudomonadati</taxon>
        <taxon>Pseudomonadota</taxon>
        <taxon>Gammaproteobacteria</taxon>
        <taxon>Enterobacterales</taxon>
        <taxon>Morganellaceae</taxon>
        <taxon>Proteus</taxon>
    </lineage>
</organism>